<dbReference type="PROSITE" id="PS50234">
    <property type="entry name" value="VWFA"/>
    <property type="match status" value="2"/>
</dbReference>
<feature type="region of interest" description="Disordered" evidence="1">
    <location>
        <begin position="85"/>
        <end position="108"/>
    </location>
</feature>
<evidence type="ECO:0000313" key="3">
    <source>
        <dbReference type="EMBL" id="CAH1781826.1"/>
    </source>
</evidence>
<gene>
    <name evidence="3" type="ORF">OFUS_LOCUS8340</name>
</gene>
<accession>A0A8J1UV95</accession>
<dbReference type="Pfam" id="PF00092">
    <property type="entry name" value="VWA"/>
    <property type="match status" value="2"/>
</dbReference>
<dbReference type="PANTHER" id="PTHR24020">
    <property type="entry name" value="COLLAGEN ALPHA"/>
    <property type="match status" value="1"/>
</dbReference>
<keyword evidence="2" id="KW-0472">Membrane</keyword>
<dbReference type="AlphaFoldDB" id="A0A8J1UV95"/>
<evidence type="ECO:0000313" key="4">
    <source>
        <dbReference type="Proteomes" id="UP000749559"/>
    </source>
</evidence>
<dbReference type="CDD" id="cd01450">
    <property type="entry name" value="vWFA_subfamily_ECM"/>
    <property type="match status" value="1"/>
</dbReference>
<dbReference type="InterPro" id="IPR050525">
    <property type="entry name" value="ECM_Assembly_Org"/>
</dbReference>
<dbReference type="OrthoDB" id="9944853at2759"/>
<sequence>MLTLDFTGKRTTDKRGSQMQRYLYEWTITSTRQHHQIAFEMLFYVILLVVALMLPSSEGVNIKQLREADEDIVIYFPSDTLEKMQSHDKKDSLKGTRVPTGGGRSGHNIRIPEGYFEQQCIDESEPSQACADICFIVQTSCMENAEDVMDSIKRDINTIMGKLSDQSRFTIVTYSSNANSEEGWLRKGGEIQSRKIFKSGKKCNDCQAQTHKALEICRKKIKDLQKNDIDKEKFFPKNIVIFTDGISSSTKRNPGKPRFDTIDEALRIQRKTDINIQVVKIETEKAGDEITGANEWMVLDNYPGGSGVDFINVDGLGLGVDQDVDIVLQSCGIKTDNPECCCTADVVLIVDRSNSIKKKDVNITLEFFDDFIKVQKKILEPTDIDRTYCGGLQIAVISYGLDVEIHAHLGQYGKTGLISVIGNIARATEKFTHTHKALDAALNELKTNGRNQSHVRKIVVIFTDGRTWKKGDRKAYEGNDTINAAQRIKDIGGEMYVTGLPNHKNISDGYEREWKFIASPPIECTIVNMQVEDALDGPFTELEYAGRHLTMEICKTGNVTCPWEKP</sequence>
<evidence type="ECO:0000256" key="1">
    <source>
        <dbReference type="SAM" id="MobiDB-lite"/>
    </source>
</evidence>
<keyword evidence="2" id="KW-1133">Transmembrane helix</keyword>
<keyword evidence="4" id="KW-1185">Reference proteome</keyword>
<protein>
    <submittedName>
        <fullName evidence="3">Uncharacterized protein</fullName>
    </submittedName>
</protein>
<dbReference type="PANTHER" id="PTHR24020:SF84">
    <property type="entry name" value="VWFA DOMAIN-CONTAINING PROTEIN"/>
    <property type="match status" value="1"/>
</dbReference>
<dbReference type="Proteomes" id="UP000749559">
    <property type="component" value="Unassembled WGS sequence"/>
</dbReference>
<name>A0A8J1UV95_OWEFU</name>
<organism evidence="3 4">
    <name type="scientific">Owenia fusiformis</name>
    <name type="common">Polychaete worm</name>
    <dbReference type="NCBI Taxonomy" id="6347"/>
    <lineage>
        <taxon>Eukaryota</taxon>
        <taxon>Metazoa</taxon>
        <taxon>Spiralia</taxon>
        <taxon>Lophotrochozoa</taxon>
        <taxon>Annelida</taxon>
        <taxon>Polychaeta</taxon>
        <taxon>Sedentaria</taxon>
        <taxon>Canalipalpata</taxon>
        <taxon>Sabellida</taxon>
        <taxon>Oweniida</taxon>
        <taxon>Oweniidae</taxon>
        <taxon>Owenia</taxon>
    </lineage>
</organism>
<feature type="transmembrane region" description="Helical" evidence="2">
    <location>
        <begin position="37"/>
        <end position="54"/>
    </location>
</feature>
<evidence type="ECO:0000256" key="2">
    <source>
        <dbReference type="SAM" id="Phobius"/>
    </source>
</evidence>
<dbReference type="PRINTS" id="PR00453">
    <property type="entry name" value="VWFADOMAIN"/>
</dbReference>
<dbReference type="EMBL" id="CAIIXF020000004">
    <property type="protein sequence ID" value="CAH1781826.1"/>
    <property type="molecule type" value="Genomic_DNA"/>
</dbReference>
<dbReference type="Gene3D" id="3.40.50.410">
    <property type="entry name" value="von Willebrand factor, type A domain"/>
    <property type="match status" value="2"/>
</dbReference>
<keyword evidence="2" id="KW-0812">Transmembrane</keyword>
<comment type="caution">
    <text evidence="3">The sequence shown here is derived from an EMBL/GenBank/DDBJ whole genome shotgun (WGS) entry which is preliminary data.</text>
</comment>
<dbReference type="InterPro" id="IPR036465">
    <property type="entry name" value="vWFA_dom_sf"/>
</dbReference>
<dbReference type="SUPFAM" id="SSF53300">
    <property type="entry name" value="vWA-like"/>
    <property type="match status" value="2"/>
</dbReference>
<reference evidence="3" key="1">
    <citation type="submission" date="2022-03" db="EMBL/GenBank/DDBJ databases">
        <authorList>
            <person name="Martin C."/>
        </authorList>
    </citation>
    <scope>NUCLEOTIDE SEQUENCE</scope>
</reference>
<dbReference type="SMART" id="SM00327">
    <property type="entry name" value="VWA"/>
    <property type="match status" value="1"/>
</dbReference>
<proteinExistence type="predicted"/>
<feature type="compositionally biased region" description="Basic and acidic residues" evidence="1">
    <location>
        <begin position="85"/>
        <end position="94"/>
    </location>
</feature>
<dbReference type="InterPro" id="IPR002035">
    <property type="entry name" value="VWF_A"/>
</dbReference>